<dbReference type="AlphaFoldDB" id="A0A1B1Z7X5"/>
<dbReference type="Proteomes" id="UP000077412">
    <property type="component" value="Chromosome"/>
</dbReference>
<dbReference type="RefSeq" id="WP_066292514.1">
    <property type="nucleotide sequence ID" value="NZ_CP016761.1"/>
</dbReference>
<keyword evidence="2" id="KW-1185">Reference proteome</keyword>
<proteinExistence type="predicted"/>
<gene>
    <name evidence="1" type="ORF">ABE41_016145</name>
</gene>
<reference evidence="1 2" key="1">
    <citation type="submission" date="2016-08" db="EMBL/GenBank/DDBJ databases">
        <title>Complete genome sequence of Fictibacillus arsenicus G25-54, a strain with toxicity to nematodes and a potential arsenic-resistance activity.</title>
        <authorList>
            <person name="Zheng Z."/>
        </authorList>
    </citation>
    <scope>NUCLEOTIDE SEQUENCE [LARGE SCALE GENOMIC DNA]</scope>
    <source>
        <strain evidence="1 2">G25-54</strain>
    </source>
</reference>
<sequence length="110" mass="12460">MMQPLKQESSDGAEIKQEKLNPISFVGKVKEAKGSMFTIHHKKTMMRVQLDSKTELLDGDKTLDIAPDEAVQPGVTVQIIGLLNKRLNVIKAVRLYIFHKEFDINYFGTN</sequence>
<evidence type="ECO:0000313" key="2">
    <source>
        <dbReference type="Proteomes" id="UP000077412"/>
    </source>
</evidence>
<dbReference type="KEGG" id="far:ABE41_016145"/>
<accession>A0A1B1Z7X5</accession>
<dbReference type="OrthoDB" id="2967764at2"/>
<evidence type="ECO:0000313" key="1">
    <source>
        <dbReference type="EMBL" id="ANX13542.1"/>
    </source>
</evidence>
<protein>
    <submittedName>
        <fullName evidence="1">Uncharacterized protein</fullName>
    </submittedName>
</protein>
<organism evidence="1 2">
    <name type="scientific">Fictibacillus arsenicus</name>
    <dbReference type="NCBI Taxonomy" id="255247"/>
    <lineage>
        <taxon>Bacteria</taxon>
        <taxon>Bacillati</taxon>
        <taxon>Bacillota</taxon>
        <taxon>Bacilli</taxon>
        <taxon>Bacillales</taxon>
        <taxon>Fictibacillaceae</taxon>
        <taxon>Fictibacillus</taxon>
    </lineage>
</organism>
<dbReference type="STRING" id="255247.ABE41_016145"/>
<name>A0A1B1Z7X5_9BACL</name>
<dbReference type="EMBL" id="CP016761">
    <property type="protein sequence ID" value="ANX13542.1"/>
    <property type="molecule type" value="Genomic_DNA"/>
</dbReference>